<evidence type="ECO:0000256" key="5">
    <source>
        <dbReference type="SAM" id="Phobius"/>
    </source>
</evidence>
<dbReference type="Gene3D" id="1.10.287.950">
    <property type="entry name" value="Methyl-accepting chemotaxis protein"/>
    <property type="match status" value="1"/>
</dbReference>
<evidence type="ECO:0000313" key="10">
    <source>
        <dbReference type="Proteomes" id="UP000292307"/>
    </source>
</evidence>
<keyword evidence="10" id="KW-1185">Reference proteome</keyword>
<dbReference type="OrthoDB" id="1884279at2"/>
<dbReference type="Proteomes" id="UP000628442">
    <property type="component" value="Unassembled WGS sequence"/>
</dbReference>
<accession>A0A411WZT7</accession>
<evidence type="ECO:0000256" key="3">
    <source>
        <dbReference type="ARBA" id="ARBA00029447"/>
    </source>
</evidence>
<dbReference type="PANTHER" id="PTHR43531">
    <property type="entry name" value="PROTEIN ICFG"/>
    <property type="match status" value="1"/>
</dbReference>
<dbReference type="FunFam" id="1.10.287.950:FF:000001">
    <property type="entry name" value="Methyl-accepting chemotaxis sensory transducer"/>
    <property type="match status" value="1"/>
</dbReference>
<feature type="domain" description="Methyl-accepting transducer" evidence="6">
    <location>
        <begin position="277"/>
        <end position="506"/>
    </location>
</feature>
<dbReference type="GO" id="GO:0005886">
    <property type="term" value="C:plasma membrane"/>
    <property type="evidence" value="ECO:0007669"/>
    <property type="project" value="TreeGrafter"/>
</dbReference>
<evidence type="ECO:0000256" key="1">
    <source>
        <dbReference type="ARBA" id="ARBA00004370"/>
    </source>
</evidence>
<reference evidence="9 10" key="2">
    <citation type="submission" date="2019-02" db="EMBL/GenBank/DDBJ databases">
        <title>Draft Genome Sequences of Six Type Strains of the Genus Massilia.</title>
        <authorList>
            <person name="Miess H."/>
            <person name="Frediansyhah A."/>
            <person name="Gross H."/>
        </authorList>
    </citation>
    <scope>NUCLEOTIDE SEQUENCE [LARGE SCALE GENOMIC DNA]</scope>
    <source>
        <strain evidence="9 10">DSM 17472</strain>
    </source>
</reference>
<keyword evidence="2" id="KW-0488">Methylation</keyword>
<feature type="transmembrane region" description="Helical" evidence="5">
    <location>
        <begin position="197"/>
        <end position="219"/>
    </location>
</feature>
<name>A0A411WZT7_9BURK</name>
<dbReference type="Proteomes" id="UP000292307">
    <property type="component" value="Chromosome"/>
</dbReference>
<proteinExistence type="inferred from homology"/>
<keyword evidence="4" id="KW-0807">Transducer</keyword>
<dbReference type="PROSITE" id="PS50111">
    <property type="entry name" value="CHEMOTAXIS_TRANSDUC_2"/>
    <property type="match status" value="1"/>
</dbReference>
<evidence type="ECO:0000313" key="11">
    <source>
        <dbReference type="Proteomes" id="UP000628442"/>
    </source>
</evidence>
<keyword evidence="5" id="KW-0472">Membrane</keyword>
<dbReference type="GO" id="GO:0007165">
    <property type="term" value="P:signal transduction"/>
    <property type="evidence" value="ECO:0007669"/>
    <property type="project" value="UniProtKB-KW"/>
</dbReference>
<dbReference type="InterPro" id="IPR004090">
    <property type="entry name" value="Chemotax_Me-accpt_rcpt"/>
</dbReference>
<dbReference type="PRINTS" id="PR00260">
    <property type="entry name" value="CHEMTRNSDUCR"/>
</dbReference>
<dbReference type="CDD" id="cd11386">
    <property type="entry name" value="MCP_signal"/>
    <property type="match status" value="1"/>
</dbReference>
<keyword evidence="5" id="KW-1133">Transmembrane helix</keyword>
<dbReference type="EMBL" id="CP036401">
    <property type="protein sequence ID" value="QBI02208.1"/>
    <property type="molecule type" value="Genomic_DNA"/>
</dbReference>
<dbReference type="GO" id="GO:0004888">
    <property type="term" value="F:transmembrane signaling receptor activity"/>
    <property type="evidence" value="ECO:0007669"/>
    <property type="project" value="InterPro"/>
</dbReference>
<dbReference type="AlphaFoldDB" id="A0A411WZT7"/>
<keyword evidence="5" id="KW-0812">Transmembrane</keyword>
<protein>
    <submittedName>
        <fullName evidence="9">HAMP domain-containing protein</fullName>
    </submittedName>
    <submittedName>
        <fullName evidence="8">Methyl-accepting chemotaxis protein</fullName>
    </submittedName>
</protein>
<dbReference type="RefSeq" id="WP_131146323.1">
    <property type="nucleotide sequence ID" value="NZ_BMWV01000013.1"/>
</dbReference>
<dbReference type="SMART" id="SM00304">
    <property type="entry name" value="HAMP"/>
    <property type="match status" value="1"/>
</dbReference>
<comment type="similarity">
    <text evidence="3">Belongs to the methyl-accepting chemotaxis (MCP) protein family.</text>
</comment>
<dbReference type="Pfam" id="PF00672">
    <property type="entry name" value="HAMP"/>
    <property type="match status" value="1"/>
</dbReference>
<dbReference type="CDD" id="cd06225">
    <property type="entry name" value="HAMP"/>
    <property type="match status" value="1"/>
</dbReference>
<evidence type="ECO:0000256" key="2">
    <source>
        <dbReference type="ARBA" id="ARBA00022481"/>
    </source>
</evidence>
<evidence type="ECO:0000313" key="8">
    <source>
        <dbReference type="EMBL" id="GGY59687.1"/>
    </source>
</evidence>
<sequence length="524" mass="54621">MKFADLKIGVRLALLAVFFLLTLLAVGLTGWRALGDMNTRNAAGFAEAGGLMRAVDGARSAQVDFKIQVQEWKNILLRGRDPAQRDKYTRAFTASGAATAAKLTELKGTLGTLGMETTAVDEALRLHGELGKRYLDALGRFDGADPAGAQQVDALVRGMDRGATEHIDAIVDTIRKDAASRVAAVAARNDEVYRNSVTTLLVLLVATVAIGALIVLMLVRGITRPLSHALGIARDVAAGDLRTDVQSTRGDEIGDLLRALGTMSGNLSRIVAQVRSGTQSIAVASAEIAAGNADLSARTEAQAGALEETAASMSELTGTVRQNRDNADAAAGLAGKATDVSARSSATVAEVVRTMGRIDGTSAQIADIIGVIDSIAFQTNILALNAAVEAARAGEQGRGFAVVASEVRSLAQRSSVAAKEIRELITASVSEVAAGRALVDRAGSTMREVLDSVQQVAAVVQQISLASGEQQQGIEQVDEAIAHIDSTTQQNAALVEQAAAAAESLRHQARQLDESVAVFKLRGA</sequence>
<feature type="domain" description="HAMP" evidence="7">
    <location>
        <begin position="220"/>
        <end position="272"/>
    </location>
</feature>
<evidence type="ECO:0000259" key="7">
    <source>
        <dbReference type="PROSITE" id="PS50885"/>
    </source>
</evidence>
<dbReference type="EMBL" id="BMWV01000013">
    <property type="protein sequence ID" value="GGY59687.1"/>
    <property type="molecule type" value="Genomic_DNA"/>
</dbReference>
<dbReference type="PROSITE" id="PS50885">
    <property type="entry name" value="HAMP"/>
    <property type="match status" value="1"/>
</dbReference>
<dbReference type="InterPro" id="IPR004089">
    <property type="entry name" value="MCPsignal_dom"/>
</dbReference>
<evidence type="ECO:0000256" key="4">
    <source>
        <dbReference type="PROSITE-ProRule" id="PRU00284"/>
    </source>
</evidence>
<dbReference type="SMART" id="SM00283">
    <property type="entry name" value="MA"/>
    <property type="match status" value="1"/>
</dbReference>
<reference evidence="8" key="3">
    <citation type="submission" date="2022-12" db="EMBL/GenBank/DDBJ databases">
        <authorList>
            <person name="Sun Q."/>
            <person name="Kim S."/>
        </authorList>
    </citation>
    <scope>NUCLEOTIDE SEQUENCE</scope>
    <source>
        <strain evidence="8">KCTC 12343</strain>
    </source>
</reference>
<dbReference type="GO" id="GO:0006935">
    <property type="term" value="P:chemotaxis"/>
    <property type="evidence" value="ECO:0007669"/>
    <property type="project" value="InterPro"/>
</dbReference>
<evidence type="ECO:0000313" key="9">
    <source>
        <dbReference type="EMBL" id="QBI02208.1"/>
    </source>
</evidence>
<organism evidence="8 11">
    <name type="scientific">Pseudoduganella albidiflava</name>
    <dbReference type="NCBI Taxonomy" id="321983"/>
    <lineage>
        <taxon>Bacteria</taxon>
        <taxon>Pseudomonadati</taxon>
        <taxon>Pseudomonadota</taxon>
        <taxon>Betaproteobacteria</taxon>
        <taxon>Burkholderiales</taxon>
        <taxon>Oxalobacteraceae</taxon>
        <taxon>Telluria group</taxon>
        <taxon>Pseudoduganella</taxon>
    </lineage>
</organism>
<dbReference type="InterPro" id="IPR003660">
    <property type="entry name" value="HAMP_dom"/>
</dbReference>
<dbReference type="SUPFAM" id="SSF58104">
    <property type="entry name" value="Methyl-accepting chemotaxis protein (MCP) signaling domain"/>
    <property type="match status" value="1"/>
</dbReference>
<gene>
    <name evidence="9" type="ORF">EYF70_16125</name>
    <name evidence="8" type="ORF">GCM10007387_47750</name>
</gene>
<reference evidence="8" key="1">
    <citation type="journal article" date="2014" name="Int. J. Syst. Evol. Microbiol.">
        <title>Complete genome sequence of Corynebacterium casei LMG S-19264T (=DSM 44701T), isolated from a smear-ripened cheese.</title>
        <authorList>
            <consortium name="US DOE Joint Genome Institute (JGI-PGF)"/>
            <person name="Walter F."/>
            <person name="Albersmeier A."/>
            <person name="Kalinowski J."/>
            <person name="Ruckert C."/>
        </authorList>
    </citation>
    <scope>NUCLEOTIDE SEQUENCE</scope>
    <source>
        <strain evidence="8">KCTC 12343</strain>
    </source>
</reference>
<dbReference type="Pfam" id="PF00015">
    <property type="entry name" value="MCPsignal"/>
    <property type="match status" value="1"/>
</dbReference>
<comment type="subcellular location">
    <subcellularLocation>
        <location evidence="1">Membrane</location>
    </subcellularLocation>
</comment>
<dbReference type="InterPro" id="IPR051310">
    <property type="entry name" value="MCP_chemotaxis"/>
</dbReference>
<dbReference type="PANTHER" id="PTHR43531:SF14">
    <property type="entry name" value="METHYL-ACCEPTING CHEMOTAXIS PROTEIN I-RELATED"/>
    <property type="match status" value="1"/>
</dbReference>
<evidence type="ECO:0000259" key="6">
    <source>
        <dbReference type="PROSITE" id="PS50111"/>
    </source>
</evidence>